<dbReference type="PROSITE" id="PS51464">
    <property type="entry name" value="SIS"/>
    <property type="match status" value="1"/>
</dbReference>
<protein>
    <recommendedName>
        <fullName evidence="1">Fructosamine deglycase</fullName>
        <ecNumber evidence="1">3.5.-.-</ecNumber>
    </recommendedName>
</protein>
<accession>A0A437KAX2</accession>
<keyword evidence="1" id="KW-0119">Carbohydrate metabolism</keyword>
<reference evidence="3 4" key="1">
    <citation type="submission" date="2019-01" db="EMBL/GenBank/DDBJ databases">
        <title>Bacillus sp. M5HDSG1-1, whole genome shotgun sequence.</title>
        <authorList>
            <person name="Tuo L."/>
        </authorList>
    </citation>
    <scope>NUCLEOTIDE SEQUENCE [LARGE SCALE GENOMIC DNA]</scope>
    <source>
        <strain evidence="3 4">M5HDSG1-1</strain>
    </source>
</reference>
<dbReference type="GO" id="GO:0004360">
    <property type="term" value="F:glutamine-fructose-6-phosphate transaminase (isomerizing) activity"/>
    <property type="evidence" value="ECO:0007669"/>
    <property type="project" value="TreeGrafter"/>
</dbReference>
<dbReference type="AlphaFoldDB" id="A0A437KAX2"/>
<dbReference type="GO" id="GO:0016787">
    <property type="term" value="F:hydrolase activity"/>
    <property type="evidence" value="ECO:0007669"/>
    <property type="project" value="UniProtKB-KW"/>
</dbReference>
<gene>
    <name evidence="3" type="ORF">EM808_12300</name>
</gene>
<dbReference type="GO" id="GO:0006002">
    <property type="term" value="P:fructose 6-phosphate metabolic process"/>
    <property type="evidence" value="ECO:0007669"/>
    <property type="project" value="TreeGrafter"/>
</dbReference>
<dbReference type="RefSeq" id="WP_127738511.1">
    <property type="nucleotide sequence ID" value="NZ_RZTZ01000004.1"/>
</dbReference>
<comment type="subunit">
    <text evidence="1">Homooctamer.</text>
</comment>
<dbReference type="InterPro" id="IPR046348">
    <property type="entry name" value="SIS_dom_sf"/>
</dbReference>
<dbReference type="SUPFAM" id="SSF53697">
    <property type="entry name" value="SIS domain"/>
    <property type="match status" value="1"/>
</dbReference>
<feature type="domain" description="SIS" evidence="2">
    <location>
        <begin position="6"/>
        <end position="146"/>
    </location>
</feature>
<dbReference type="InterPro" id="IPR035488">
    <property type="entry name" value="FrlB_SIS"/>
</dbReference>
<dbReference type="Pfam" id="PF01380">
    <property type="entry name" value="SIS"/>
    <property type="match status" value="1"/>
</dbReference>
<dbReference type="PANTHER" id="PTHR10937:SF14">
    <property type="entry name" value="FRUCTOSELYSINE 6-PHOSPHATE DEGLYCASE"/>
    <property type="match status" value="1"/>
</dbReference>
<comment type="caution">
    <text evidence="3">The sequence shown here is derived from an EMBL/GenBank/DDBJ whole genome shotgun (WGS) entry which is preliminary data.</text>
</comment>
<dbReference type="Gene3D" id="3.40.50.12570">
    <property type="match status" value="1"/>
</dbReference>
<evidence type="ECO:0000313" key="3">
    <source>
        <dbReference type="EMBL" id="RVT62560.1"/>
    </source>
</evidence>
<evidence type="ECO:0000259" key="2">
    <source>
        <dbReference type="PROSITE" id="PS51464"/>
    </source>
</evidence>
<dbReference type="InterPro" id="IPR024713">
    <property type="entry name" value="Fructosamine_deglycase_FrlB"/>
</dbReference>
<organism evidence="3 4">
    <name type="scientific">Niallia taxi</name>
    <dbReference type="NCBI Taxonomy" id="2499688"/>
    <lineage>
        <taxon>Bacteria</taxon>
        <taxon>Bacillati</taxon>
        <taxon>Bacillota</taxon>
        <taxon>Bacilli</taxon>
        <taxon>Bacillales</taxon>
        <taxon>Bacillaceae</taxon>
        <taxon>Niallia</taxon>
    </lineage>
</organism>
<dbReference type="Proteomes" id="UP000288024">
    <property type="component" value="Unassembled WGS sequence"/>
</dbReference>
<keyword evidence="4" id="KW-1185">Reference proteome</keyword>
<dbReference type="GO" id="GO:0006487">
    <property type="term" value="P:protein N-linked glycosylation"/>
    <property type="evidence" value="ECO:0007669"/>
    <property type="project" value="TreeGrafter"/>
</dbReference>
<dbReference type="PANTHER" id="PTHR10937">
    <property type="entry name" value="GLUCOSAMINE--FRUCTOSE-6-PHOSPHATE AMINOTRANSFERASE, ISOMERIZING"/>
    <property type="match status" value="1"/>
</dbReference>
<dbReference type="CDD" id="cd05710">
    <property type="entry name" value="SIS_1"/>
    <property type="match status" value="1"/>
</dbReference>
<dbReference type="GO" id="GO:0097367">
    <property type="term" value="F:carbohydrate derivative binding"/>
    <property type="evidence" value="ECO:0007669"/>
    <property type="project" value="InterPro"/>
</dbReference>
<dbReference type="GO" id="GO:0006047">
    <property type="term" value="P:UDP-N-acetylglucosamine metabolic process"/>
    <property type="evidence" value="ECO:0007669"/>
    <property type="project" value="TreeGrafter"/>
</dbReference>
<dbReference type="EMBL" id="RZTZ01000004">
    <property type="protein sequence ID" value="RVT62560.1"/>
    <property type="molecule type" value="Genomic_DNA"/>
</dbReference>
<keyword evidence="1" id="KW-0378">Hydrolase</keyword>
<dbReference type="InterPro" id="IPR035490">
    <property type="entry name" value="GlmS/FrlB_SIS"/>
</dbReference>
<dbReference type="Gene3D" id="1.10.10.2240">
    <property type="match status" value="1"/>
</dbReference>
<name>A0A437KAX2_9BACI</name>
<dbReference type="Gene3D" id="3.40.50.10490">
    <property type="entry name" value="Glucose-6-phosphate isomerase like protein, domain 1"/>
    <property type="match status" value="1"/>
</dbReference>
<sequence length="322" mass="36016">MELNRIISAIKEKQSEIKSVFFVGCGASKAELYPAKYFLEGNAKHLRTSLYTANEFNYATPVSVDDTSIVITCSLGGATPETVEATTLAKEKGAHVIAVTHVEDSAITTDAEYVVYHGFHESYAAKMEKMTKVLGLATEILNQFEGYQHYEKMLDGFDKIYGLIENAVSSVVPQAKAFADAYKDDEVIYVMSSGATHEVAYSFSICLLMEMQWINSGTFHDGEFFHGPFEIVDKDVPFLLLMNDGKTRGMDARALEFLQRFDAKTTVVDAKDFGLGSAISSEVVDYFNPMLISGVIRVYAEQLAIVRNHPLTKRRYMWKLEY</sequence>
<comment type="function">
    <text evidence="1">Catalyzes the conversion of a range of fructosamine 6-phosphates to glucose 6-phosphate and a free amino acid.</text>
</comment>
<evidence type="ECO:0000256" key="1">
    <source>
        <dbReference type="PIRNR" id="PIRNR009290"/>
    </source>
</evidence>
<dbReference type="EC" id="3.5.-.-" evidence="1"/>
<dbReference type="InterPro" id="IPR001347">
    <property type="entry name" value="SIS_dom"/>
</dbReference>
<dbReference type="CDD" id="cd05009">
    <property type="entry name" value="SIS_GlmS_GlmD_2"/>
    <property type="match status" value="1"/>
</dbReference>
<proteinExistence type="predicted"/>
<evidence type="ECO:0000313" key="4">
    <source>
        <dbReference type="Proteomes" id="UP000288024"/>
    </source>
</evidence>
<dbReference type="PIRSF" id="PIRSF009290">
    <property type="entry name" value="FrlB"/>
    <property type="match status" value="1"/>
</dbReference>